<sequence length="380" mass="39613">MPPIPVSVVTTIDPVLRESALAGLVLGSPGAVAVRHDLLEGALRRVVVDATGVVEDVTVPLEHACLSCCVRQDAVPTLARLAADGPWSDVVLALPVTADPLPVVRALVTAMAPAGALAHTRLAATVAVVDLDDAESDLLDDGLCAERGLALGEDDERAVGEALAAQVEKVDLLVTVGQDATGSGLVDRLRAVGSRRLDGLHALAASDLSVGHHDPARAEARAHPLGARGPERPDGGPWSGSGDDRSWTLVLDAARPLHPDRLLDQIERLGAGRLRSRGVFRVVNRPDSACLWDGAGGQLCVADLGPWDEAAPHHSPHTRLCFVGAGDHDDAQALRATIVNAFFAAVTRPEEIADGGLAWLGREDVLAPWLGDRATSYLGA</sequence>
<dbReference type="InterPro" id="IPR011629">
    <property type="entry name" value="CobW-like_C"/>
</dbReference>
<protein>
    <submittedName>
        <fullName evidence="3">G3E family GTPase</fullName>
    </submittedName>
</protein>
<feature type="domain" description="CobW C-terminal" evidence="2">
    <location>
        <begin position="246"/>
        <end position="342"/>
    </location>
</feature>
<dbReference type="Pfam" id="PF02492">
    <property type="entry name" value="cobW"/>
    <property type="match status" value="1"/>
</dbReference>
<proteinExistence type="predicted"/>
<dbReference type="SMART" id="SM00833">
    <property type="entry name" value="CobW_C"/>
    <property type="match status" value="1"/>
</dbReference>
<evidence type="ECO:0000256" key="1">
    <source>
        <dbReference type="SAM" id="MobiDB-lite"/>
    </source>
</evidence>
<keyword evidence="4" id="KW-1185">Reference proteome</keyword>
<gene>
    <name evidence="3" type="ORF">EV386_1255</name>
</gene>
<dbReference type="InterPro" id="IPR027417">
    <property type="entry name" value="P-loop_NTPase"/>
</dbReference>
<evidence type="ECO:0000313" key="3">
    <source>
        <dbReference type="EMBL" id="RZS60974.1"/>
    </source>
</evidence>
<dbReference type="PANTHER" id="PTHR43603">
    <property type="entry name" value="COBW DOMAIN-CONTAINING PROTEIN DDB_G0274527"/>
    <property type="match status" value="1"/>
</dbReference>
<dbReference type="Pfam" id="PF07683">
    <property type="entry name" value="CobW_C"/>
    <property type="match status" value="1"/>
</dbReference>
<organism evidence="3 4">
    <name type="scientific">Xylanimonas ulmi</name>
    <dbReference type="NCBI Taxonomy" id="228973"/>
    <lineage>
        <taxon>Bacteria</taxon>
        <taxon>Bacillati</taxon>
        <taxon>Actinomycetota</taxon>
        <taxon>Actinomycetes</taxon>
        <taxon>Micrococcales</taxon>
        <taxon>Promicromonosporaceae</taxon>
        <taxon>Xylanimonas</taxon>
    </lineage>
</organism>
<reference evidence="3 4" key="1">
    <citation type="submission" date="2019-02" db="EMBL/GenBank/DDBJ databases">
        <title>Sequencing the genomes of 1000 actinobacteria strains.</title>
        <authorList>
            <person name="Klenk H.-P."/>
        </authorList>
    </citation>
    <scope>NUCLEOTIDE SEQUENCE [LARGE SCALE GENOMIC DNA]</scope>
    <source>
        <strain evidence="3 4">DSM 16932</strain>
    </source>
</reference>
<dbReference type="SUPFAM" id="SSF90002">
    <property type="entry name" value="Hypothetical protein YjiA, C-terminal domain"/>
    <property type="match status" value="1"/>
</dbReference>
<accession>A0A4Q7M0S5</accession>
<evidence type="ECO:0000259" key="2">
    <source>
        <dbReference type="SMART" id="SM00833"/>
    </source>
</evidence>
<dbReference type="OrthoDB" id="9808822at2"/>
<dbReference type="InterPro" id="IPR051927">
    <property type="entry name" value="Zn_Chap_cDPG_Synth"/>
</dbReference>
<evidence type="ECO:0000313" key="4">
    <source>
        <dbReference type="Proteomes" id="UP000293852"/>
    </source>
</evidence>
<feature type="region of interest" description="Disordered" evidence="1">
    <location>
        <begin position="221"/>
        <end position="243"/>
    </location>
</feature>
<comment type="caution">
    <text evidence="3">The sequence shown here is derived from an EMBL/GenBank/DDBJ whole genome shotgun (WGS) entry which is preliminary data.</text>
</comment>
<dbReference type="PANTHER" id="PTHR43603:SF1">
    <property type="entry name" value="ZINC-REGULATED GTPASE METALLOPROTEIN ACTIVATOR 1"/>
    <property type="match status" value="1"/>
</dbReference>
<dbReference type="Gene3D" id="3.40.50.300">
    <property type="entry name" value="P-loop containing nucleotide triphosphate hydrolases"/>
    <property type="match status" value="1"/>
</dbReference>
<dbReference type="EMBL" id="SGWX01000001">
    <property type="protein sequence ID" value="RZS60974.1"/>
    <property type="molecule type" value="Genomic_DNA"/>
</dbReference>
<dbReference type="Proteomes" id="UP000293852">
    <property type="component" value="Unassembled WGS sequence"/>
</dbReference>
<dbReference type="InterPro" id="IPR003495">
    <property type="entry name" value="CobW/HypB/UreG_nucleotide-bd"/>
</dbReference>
<name>A0A4Q7M0S5_9MICO</name>
<dbReference type="RefSeq" id="WP_130413312.1">
    <property type="nucleotide sequence ID" value="NZ_SGWX01000001.1"/>
</dbReference>
<dbReference type="AlphaFoldDB" id="A0A4Q7M0S5"/>